<evidence type="ECO:0000313" key="2">
    <source>
        <dbReference type="EMBL" id="CAB4563347.1"/>
    </source>
</evidence>
<keyword evidence="1" id="KW-0812">Transmembrane</keyword>
<gene>
    <name evidence="2" type="ORF">UFOPK1698_00063</name>
</gene>
<feature type="transmembrane region" description="Helical" evidence="1">
    <location>
        <begin position="33"/>
        <end position="56"/>
    </location>
</feature>
<sequence>MTLGSFGSLTLWFNSAAKENRKGKRKISHPTNQLALVAMKVGAVTPLAVVVTPLVWAQGYPLGQKRGN</sequence>
<dbReference type="EMBL" id="CAEZTP010000002">
    <property type="protein sequence ID" value="CAB4563347.1"/>
    <property type="molecule type" value="Genomic_DNA"/>
</dbReference>
<evidence type="ECO:0000256" key="1">
    <source>
        <dbReference type="SAM" id="Phobius"/>
    </source>
</evidence>
<proteinExistence type="predicted"/>
<reference evidence="2" key="1">
    <citation type="submission" date="2020-05" db="EMBL/GenBank/DDBJ databases">
        <authorList>
            <person name="Chiriac C."/>
            <person name="Salcher M."/>
            <person name="Ghai R."/>
            <person name="Kavagutti S V."/>
        </authorList>
    </citation>
    <scope>NUCLEOTIDE SEQUENCE</scope>
</reference>
<keyword evidence="1" id="KW-1133">Transmembrane helix</keyword>
<protein>
    <submittedName>
        <fullName evidence="2">Unannotated protein</fullName>
    </submittedName>
</protein>
<keyword evidence="1" id="KW-0472">Membrane</keyword>
<name>A0A6J6DGT0_9ZZZZ</name>
<dbReference type="AlphaFoldDB" id="A0A6J6DGT0"/>
<organism evidence="2">
    <name type="scientific">freshwater metagenome</name>
    <dbReference type="NCBI Taxonomy" id="449393"/>
    <lineage>
        <taxon>unclassified sequences</taxon>
        <taxon>metagenomes</taxon>
        <taxon>ecological metagenomes</taxon>
    </lineage>
</organism>
<accession>A0A6J6DGT0</accession>